<accession>A0ACC3SXN4</accession>
<protein>
    <submittedName>
        <fullName evidence="1">Uncharacterized protein</fullName>
    </submittedName>
</protein>
<reference evidence="2" key="1">
    <citation type="journal article" date="2024" name="Front. Bioeng. Biotechnol.">
        <title>Genome-scale model development and genomic sequencing of the oleaginous clade Lipomyces.</title>
        <authorList>
            <person name="Czajka J.J."/>
            <person name="Han Y."/>
            <person name="Kim J."/>
            <person name="Mondo S.J."/>
            <person name="Hofstad B.A."/>
            <person name="Robles A."/>
            <person name="Haridas S."/>
            <person name="Riley R."/>
            <person name="LaButti K."/>
            <person name="Pangilinan J."/>
            <person name="Andreopoulos W."/>
            <person name="Lipzen A."/>
            <person name="Yan J."/>
            <person name="Wang M."/>
            <person name="Ng V."/>
            <person name="Grigoriev I.V."/>
            <person name="Spatafora J.W."/>
            <person name="Magnuson J.K."/>
            <person name="Baker S.E."/>
            <person name="Pomraning K.R."/>
        </authorList>
    </citation>
    <scope>NUCLEOTIDE SEQUENCE [LARGE SCALE GENOMIC DNA]</scope>
    <source>
        <strain evidence="2">CBS 7786</strain>
    </source>
</reference>
<evidence type="ECO:0000313" key="2">
    <source>
        <dbReference type="Proteomes" id="UP001433508"/>
    </source>
</evidence>
<proteinExistence type="predicted"/>
<sequence length="318" mass="35161">MTAELRKPFLKKQVLKLLSDENKLAEYVLDFGICGPVQIVRFLSYASKPPEQYIEGLISDKHDIANAVFSPWCVDTFSSTYSRRITENTKGCIIRILSARLHLMPSVVINHMGVINVDLDSSTPMLQTPYTSMAIKETKLVPVLYITKFTYIGADGTDILGNPQLLRQSKRVKAAVQLISATSRSAESLSPESPKTQKFKTPTQFRTPNLQLGIEVKEAVKDNDNVALEDKSEEQSISVSDFATQPAPDWSPDRSTDGMASREVEPAVPSSRTTVLPELEIGEKLFERDVANTTPEFSRSDIDDIDSNTDGTTGSAIQ</sequence>
<gene>
    <name evidence="1" type="ORF">V1525DRAFT_219508</name>
</gene>
<comment type="caution">
    <text evidence="1">The sequence shown here is derived from an EMBL/GenBank/DDBJ whole genome shotgun (WGS) entry which is preliminary data.</text>
</comment>
<name>A0ACC3SXN4_LIPKO</name>
<organism evidence="1 2">
    <name type="scientific">Lipomyces kononenkoae</name>
    <name type="common">Yeast</name>
    <dbReference type="NCBI Taxonomy" id="34357"/>
    <lineage>
        <taxon>Eukaryota</taxon>
        <taxon>Fungi</taxon>
        <taxon>Dikarya</taxon>
        <taxon>Ascomycota</taxon>
        <taxon>Saccharomycotina</taxon>
        <taxon>Lipomycetes</taxon>
        <taxon>Lipomycetales</taxon>
        <taxon>Lipomycetaceae</taxon>
        <taxon>Lipomyces</taxon>
    </lineage>
</organism>
<evidence type="ECO:0000313" key="1">
    <source>
        <dbReference type="EMBL" id="KAK9236393.1"/>
    </source>
</evidence>
<keyword evidence="2" id="KW-1185">Reference proteome</keyword>
<dbReference type="EMBL" id="MU971389">
    <property type="protein sequence ID" value="KAK9236393.1"/>
    <property type="molecule type" value="Genomic_DNA"/>
</dbReference>
<dbReference type="Proteomes" id="UP001433508">
    <property type="component" value="Unassembled WGS sequence"/>
</dbReference>